<proteinExistence type="predicted"/>
<keyword evidence="7" id="KW-1185">Reference proteome</keyword>
<feature type="domain" description="SET" evidence="4">
    <location>
        <begin position="70"/>
        <end position="167"/>
    </location>
</feature>
<accession>A0A3S3PY26</accession>
<dbReference type="PANTHER" id="PTHR13271:SF116">
    <property type="entry name" value="F21J9.27"/>
    <property type="match status" value="1"/>
</dbReference>
<evidence type="ECO:0000313" key="7">
    <source>
        <dbReference type="Proteomes" id="UP000283530"/>
    </source>
</evidence>
<dbReference type="Pfam" id="PF09273">
    <property type="entry name" value="Rubis-subs-bind"/>
    <property type="match status" value="1"/>
</dbReference>
<dbReference type="InterPro" id="IPR001214">
    <property type="entry name" value="SET_dom"/>
</dbReference>
<evidence type="ECO:0000313" key="6">
    <source>
        <dbReference type="EMBL" id="RWR75071.1"/>
    </source>
</evidence>
<dbReference type="STRING" id="337451.A0A3S3PY26"/>
<dbReference type="EMBL" id="QPKB01000001">
    <property type="protein sequence ID" value="RWR75071.1"/>
    <property type="molecule type" value="Genomic_DNA"/>
</dbReference>
<gene>
    <name evidence="6" type="ORF">CKAN_00343600</name>
</gene>
<evidence type="ECO:0000259" key="4">
    <source>
        <dbReference type="Pfam" id="PF00856"/>
    </source>
</evidence>
<dbReference type="CDD" id="cd10527">
    <property type="entry name" value="SET_LSMT"/>
    <property type="match status" value="1"/>
</dbReference>
<dbReference type="InterPro" id="IPR050600">
    <property type="entry name" value="SETD3_SETD6_MTase"/>
</dbReference>
<dbReference type="Gene3D" id="3.90.1420.10">
    <property type="entry name" value="Rubisco LSMT, substrate-binding domain"/>
    <property type="match status" value="1"/>
</dbReference>
<sequence length="374" mass="41768">MRLGLKLLRERATVGSFWWPYISNLPEAFSVPIFFSGEDIKNLQYAPLLHQVNKRCRFLLDFEKEIKRVVENLAPENHPFGGQDVNASFLGWAMSAVSSRAFRLHNKALLDGPLTDIPMLLPLIDMCNHSFHPNAQIVQEQDSKDPKMLVVAEAQIEKNTPVTLNYGCLNNDLLLLDYGFVIPSNPYDHVELKYDGVLLDAASMAAGVSSPIFSSPNQWQQQILSQLNLHGDDALLKVTLGGPELIDGRLIAALRVLLASDKEAVLKHDLNTLQSLSVEAPLGVSNEIAALRSVIALCVIVLGHFPTKIMEDELLLRENVSSLTKLAIEFRIEKKSMIINVMKDLTHRVKMLSKEKVSVQVIELCTGSYFWSSK</sequence>
<evidence type="ECO:0000259" key="5">
    <source>
        <dbReference type="Pfam" id="PF09273"/>
    </source>
</evidence>
<dbReference type="InterPro" id="IPR015353">
    <property type="entry name" value="Rubisco_LSMT_subst-bd"/>
</dbReference>
<dbReference type="AlphaFoldDB" id="A0A3S3PY26"/>
<evidence type="ECO:0000256" key="1">
    <source>
        <dbReference type="ARBA" id="ARBA00022603"/>
    </source>
</evidence>
<keyword evidence="2" id="KW-0808">Transferase</keyword>
<reference evidence="6 7" key="1">
    <citation type="journal article" date="2019" name="Nat. Plants">
        <title>Stout camphor tree genome fills gaps in understanding of flowering plant genome evolution.</title>
        <authorList>
            <person name="Chaw S.M."/>
            <person name="Liu Y.C."/>
            <person name="Wu Y.W."/>
            <person name="Wang H.Y."/>
            <person name="Lin C.I."/>
            <person name="Wu C.S."/>
            <person name="Ke H.M."/>
            <person name="Chang L.Y."/>
            <person name="Hsu C.Y."/>
            <person name="Yang H.T."/>
            <person name="Sudianto E."/>
            <person name="Hsu M.H."/>
            <person name="Wu K.P."/>
            <person name="Wang L.N."/>
            <person name="Leebens-Mack J.H."/>
            <person name="Tsai I.J."/>
        </authorList>
    </citation>
    <scope>NUCLEOTIDE SEQUENCE [LARGE SCALE GENOMIC DNA]</scope>
    <source>
        <strain evidence="7">cv. Chaw 1501</strain>
        <tissue evidence="6">Young leaves</tissue>
    </source>
</reference>
<dbReference type="SUPFAM" id="SSF81822">
    <property type="entry name" value="RuBisCo LSMT C-terminal, substrate-binding domain"/>
    <property type="match status" value="1"/>
</dbReference>
<name>A0A3S3PY26_9MAGN</name>
<dbReference type="SUPFAM" id="SSF82199">
    <property type="entry name" value="SET domain"/>
    <property type="match status" value="1"/>
</dbReference>
<dbReference type="OrthoDB" id="341421at2759"/>
<dbReference type="Proteomes" id="UP000283530">
    <property type="component" value="Unassembled WGS sequence"/>
</dbReference>
<dbReference type="GO" id="GO:0016279">
    <property type="term" value="F:protein-lysine N-methyltransferase activity"/>
    <property type="evidence" value="ECO:0007669"/>
    <property type="project" value="TreeGrafter"/>
</dbReference>
<dbReference type="Pfam" id="PF00856">
    <property type="entry name" value="SET"/>
    <property type="match status" value="1"/>
</dbReference>
<protein>
    <submittedName>
        <fullName evidence="6">SET domain-containing protein</fullName>
    </submittedName>
</protein>
<dbReference type="FunFam" id="3.90.1410.10:FF:000009">
    <property type="entry name" value="Histone-lysine N-methyltransferase setd3"/>
    <property type="match status" value="1"/>
</dbReference>
<comment type="caution">
    <text evidence="6">The sequence shown here is derived from an EMBL/GenBank/DDBJ whole genome shotgun (WGS) entry which is preliminary data.</text>
</comment>
<keyword evidence="3" id="KW-0949">S-adenosyl-L-methionine</keyword>
<dbReference type="InterPro" id="IPR046341">
    <property type="entry name" value="SET_dom_sf"/>
</dbReference>
<dbReference type="Gene3D" id="3.90.1410.10">
    <property type="entry name" value="set domain protein methyltransferase, domain 1"/>
    <property type="match status" value="1"/>
</dbReference>
<dbReference type="PANTHER" id="PTHR13271">
    <property type="entry name" value="UNCHARACTERIZED PUTATIVE METHYLTRANSFERASE"/>
    <property type="match status" value="1"/>
</dbReference>
<dbReference type="InterPro" id="IPR036464">
    <property type="entry name" value="Rubisco_LSMT_subst-bd_sf"/>
</dbReference>
<keyword evidence="1" id="KW-0489">Methyltransferase</keyword>
<evidence type="ECO:0000256" key="3">
    <source>
        <dbReference type="ARBA" id="ARBA00022691"/>
    </source>
</evidence>
<evidence type="ECO:0000256" key="2">
    <source>
        <dbReference type="ARBA" id="ARBA00022679"/>
    </source>
</evidence>
<organism evidence="6 7">
    <name type="scientific">Cinnamomum micranthum f. kanehirae</name>
    <dbReference type="NCBI Taxonomy" id="337451"/>
    <lineage>
        <taxon>Eukaryota</taxon>
        <taxon>Viridiplantae</taxon>
        <taxon>Streptophyta</taxon>
        <taxon>Embryophyta</taxon>
        <taxon>Tracheophyta</taxon>
        <taxon>Spermatophyta</taxon>
        <taxon>Magnoliopsida</taxon>
        <taxon>Magnoliidae</taxon>
        <taxon>Laurales</taxon>
        <taxon>Lauraceae</taxon>
        <taxon>Cinnamomum</taxon>
    </lineage>
</organism>
<dbReference type="GO" id="GO:0032259">
    <property type="term" value="P:methylation"/>
    <property type="evidence" value="ECO:0007669"/>
    <property type="project" value="UniProtKB-KW"/>
</dbReference>
<feature type="domain" description="Rubisco LSMT substrate-binding" evidence="5">
    <location>
        <begin position="218"/>
        <end position="337"/>
    </location>
</feature>